<sequence>MVQWTKGLLDSFMIHPVLMLRQSYFAITSFQGYFS</sequence>
<name>A0A0E9QZF3_ANGAN</name>
<dbReference type="EMBL" id="GBXM01086281">
    <property type="protein sequence ID" value="JAH22296.1"/>
    <property type="molecule type" value="Transcribed_RNA"/>
</dbReference>
<protein>
    <submittedName>
        <fullName evidence="1">Uncharacterized protein</fullName>
    </submittedName>
</protein>
<organism evidence="1">
    <name type="scientific">Anguilla anguilla</name>
    <name type="common">European freshwater eel</name>
    <name type="synonym">Muraena anguilla</name>
    <dbReference type="NCBI Taxonomy" id="7936"/>
    <lineage>
        <taxon>Eukaryota</taxon>
        <taxon>Metazoa</taxon>
        <taxon>Chordata</taxon>
        <taxon>Craniata</taxon>
        <taxon>Vertebrata</taxon>
        <taxon>Euteleostomi</taxon>
        <taxon>Actinopterygii</taxon>
        <taxon>Neopterygii</taxon>
        <taxon>Teleostei</taxon>
        <taxon>Anguilliformes</taxon>
        <taxon>Anguillidae</taxon>
        <taxon>Anguilla</taxon>
    </lineage>
</organism>
<proteinExistence type="predicted"/>
<reference evidence="1" key="1">
    <citation type="submission" date="2014-11" db="EMBL/GenBank/DDBJ databases">
        <authorList>
            <person name="Amaro Gonzalez C."/>
        </authorList>
    </citation>
    <scope>NUCLEOTIDE SEQUENCE</scope>
</reference>
<reference evidence="1" key="2">
    <citation type="journal article" date="2015" name="Fish Shellfish Immunol.">
        <title>Early steps in the European eel (Anguilla anguilla)-Vibrio vulnificus interaction in the gills: Role of the RtxA13 toxin.</title>
        <authorList>
            <person name="Callol A."/>
            <person name="Pajuelo D."/>
            <person name="Ebbesson L."/>
            <person name="Teles M."/>
            <person name="MacKenzie S."/>
            <person name="Amaro C."/>
        </authorList>
    </citation>
    <scope>NUCLEOTIDE SEQUENCE</scope>
</reference>
<evidence type="ECO:0000313" key="1">
    <source>
        <dbReference type="EMBL" id="JAH22296.1"/>
    </source>
</evidence>
<accession>A0A0E9QZF3</accession>
<dbReference type="AlphaFoldDB" id="A0A0E9QZF3"/>